<proteinExistence type="predicted"/>
<reference evidence="2" key="2">
    <citation type="journal article" date="2024" name="Plant">
        <title>Genomic evolution and insights into agronomic trait innovations of Sesamum species.</title>
        <authorList>
            <person name="Miao H."/>
            <person name="Wang L."/>
            <person name="Qu L."/>
            <person name="Liu H."/>
            <person name="Sun Y."/>
            <person name="Le M."/>
            <person name="Wang Q."/>
            <person name="Wei S."/>
            <person name="Zheng Y."/>
            <person name="Lin W."/>
            <person name="Duan Y."/>
            <person name="Cao H."/>
            <person name="Xiong S."/>
            <person name="Wang X."/>
            <person name="Wei L."/>
            <person name="Li C."/>
            <person name="Ma Q."/>
            <person name="Ju M."/>
            <person name="Zhao R."/>
            <person name="Li G."/>
            <person name="Mu C."/>
            <person name="Tian Q."/>
            <person name="Mei H."/>
            <person name="Zhang T."/>
            <person name="Gao T."/>
            <person name="Zhang H."/>
        </authorList>
    </citation>
    <scope>NUCLEOTIDE SEQUENCE</scope>
    <source>
        <strain evidence="2">G01</strain>
    </source>
</reference>
<feature type="region of interest" description="Disordered" evidence="1">
    <location>
        <begin position="37"/>
        <end position="72"/>
    </location>
</feature>
<evidence type="ECO:0000313" key="2">
    <source>
        <dbReference type="EMBL" id="KAL0292856.1"/>
    </source>
</evidence>
<name>A0AAW2JG00_9LAMI</name>
<feature type="compositionally biased region" description="Polar residues" evidence="1">
    <location>
        <begin position="37"/>
        <end position="46"/>
    </location>
</feature>
<gene>
    <name evidence="2" type="ORF">Sangu_2526800</name>
</gene>
<reference evidence="2" key="1">
    <citation type="submission" date="2020-06" db="EMBL/GenBank/DDBJ databases">
        <authorList>
            <person name="Li T."/>
            <person name="Hu X."/>
            <person name="Zhang T."/>
            <person name="Song X."/>
            <person name="Zhang H."/>
            <person name="Dai N."/>
            <person name="Sheng W."/>
            <person name="Hou X."/>
            <person name="Wei L."/>
        </authorList>
    </citation>
    <scope>NUCLEOTIDE SEQUENCE</scope>
    <source>
        <strain evidence="2">G01</strain>
        <tissue evidence="2">Leaf</tissue>
    </source>
</reference>
<evidence type="ECO:0000256" key="1">
    <source>
        <dbReference type="SAM" id="MobiDB-lite"/>
    </source>
</evidence>
<sequence length="112" mass="12048">MDPQGKVVKSVNFKLVISKSSSPTTKSVGVTTRSMSEMLKESSQMSPLAESVEKNLRSPSYASESDANKYPLSPPCSVSNYSFTTNIALVVLTNATTIEEQLVSLTRAIEGL</sequence>
<dbReference type="AlphaFoldDB" id="A0AAW2JG00"/>
<organism evidence="2">
    <name type="scientific">Sesamum angustifolium</name>
    <dbReference type="NCBI Taxonomy" id="2727405"/>
    <lineage>
        <taxon>Eukaryota</taxon>
        <taxon>Viridiplantae</taxon>
        <taxon>Streptophyta</taxon>
        <taxon>Embryophyta</taxon>
        <taxon>Tracheophyta</taxon>
        <taxon>Spermatophyta</taxon>
        <taxon>Magnoliopsida</taxon>
        <taxon>eudicotyledons</taxon>
        <taxon>Gunneridae</taxon>
        <taxon>Pentapetalae</taxon>
        <taxon>asterids</taxon>
        <taxon>lamiids</taxon>
        <taxon>Lamiales</taxon>
        <taxon>Pedaliaceae</taxon>
        <taxon>Sesamum</taxon>
    </lineage>
</organism>
<comment type="caution">
    <text evidence="2">The sequence shown here is derived from an EMBL/GenBank/DDBJ whole genome shotgun (WGS) entry which is preliminary data.</text>
</comment>
<accession>A0AAW2JG00</accession>
<protein>
    <submittedName>
        <fullName evidence="2">Uncharacterized protein</fullName>
    </submittedName>
</protein>
<dbReference type="EMBL" id="JACGWK010001115">
    <property type="protein sequence ID" value="KAL0292856.1"/>
    <property type="molecule type" value="Genomic_DNA"/>
</dbReference>